<feature type="disulfide bond" evidence="5">
    <location>
        <begin position="494"/>
        <end position="503"/>
    </location>
</feature>
<dbReference type="PROSITE" id="PS00022">
    <property type="entry name" value="EGF_1"/>
    <property type="match status" value="2"/>
</dbReference>
<evidence type="ECO:0000256" key="1">
    <source>
        <dbReference type="ARBA" id="ARBA00022536"/>
    </source>
</evidence>
<dbReference type="Gene3D" id="2.10.25.10">
    <property type="entry name" value="Laminin"/>
    <property type="match status" value="2"/>
</dbReference>
<dbReference type="Pfam" id="PF23093">
    <property type="entry name" value="GBD_Tenm3"/>
    <property type="match status" value="1"/>
</dbReference>
<dbReference type="SMART" id="SM00181">
    <property type="entry name" value="EGF"/>
    <property type="match status" value="3"/>
</dbReference>
<feature type="disulfide bond" evidence="5">
    <location>
        <begin position="476"/>
        <end position="486"/>
    </location>
</feature>
<gene>
    <name evidence="9" type="ORF">PFISCL1PPCAC_10883</name>
</gene>
<sequence length="570" mass="62199">SRSEATTHTTSISSPGGSNGTQSSGRLENGDPLPLLAVGLYQTTRAAAIPTLSELAACEEVAAAAAAAQSIEQPQGFANPAVNNNEMRGPPPHWMPPRPPSAVDPMLPHRPMSSRYEDEEENYEDPETFDNRKVFSPFGSLHRAPGNSYEISASQQRRSMMRDSTLQTTLSDEDFYLNQPPSLLHKNEAGAYFIPAGTLSHGINSSPLTSSLRYNDERCHPSSSMMGDHSGTALLHHTNKRRNSRIMVGGTPLPSTTIPPLSGSLKKRPPSRRSESSLKDLWRPTPTVLCLLFCLILAVGLIVVLLLRVPSKSETDNGANVGYSKAHPTLHSLPARLRLGERVYVELVNEEDTELHIAHPMRVSLNASINPGAKLAIMGKLAGIPTTSDHDLLWKLNRGEPIDKPTHHSPIDNAMIGARVKRSEEEEEEEEIGKRWVSFDKFMLPGVWHLRFVNDVRDRPEPFIFILNSHPSDLSCEGDCNGKGECMGGGRCRCENGYTGDNCEIPTCPVQCSGKGIAVNGKCVCDPGFKGVDCSLLSSWCETPDCNGNGVCTLEGKCECRRGWTGRDCE</sequence>
<keyword evidence="7" id="KW-0812">Transmembrane</keyword>
<dbReference type="AlphaFoldDB" id="A0AAV5VJL6"/>
<dbReference type="InterPro" id="IPR002049">
    <property type="entry name" value="LE_dom"/>
</dbReference>
<dbReference type="PROSITE" id="PS50026">
    <property type="entry name" value="EGF_3"/>
    <property type="match status" value="2"/>
</dbReference>
<dbReference type="CDD" id="cd00055">
    <property type="entry name" value="EGF_Lam"/>
    <property type="match status" value="1"/>
</dbReference>
<comment type="caution">
    <text evidence="5">Lacks conserved residue(s) required for the propagation of feature annotation.</text>
</comment>
<dbReference type="InterPro" id="IPR051216">
    <property type="entry name" value="Teneurin"/>
</dbReference>
<feature type="region of interest" description="Disordered" evidence="6">
    <location>
        <begin position="243"/>
        <end position="278"/>
    </location>
</feature>
<feature type="compositionally biased region" description="Polar residues" evidence="6">
    <location>
        <begin position="1"/>
        <end position="26"/>
    </location>
</feature>
<evidence type="ECO:0000313" key="10">
    <source>
        <dbReference type="Proteomes" id="UP001432322"/>
    </source>
</evidence>
<reference evidence="9" key="1">
    <citation type="submission" date="2023-10" db="EMBL/GenBank/DDBJ databases">
        <title>Genome assembly of Pristionchus species.</title>
        <authorList>
            <person name="Yoshida K."/>
            <person name="Sommer R.J."/>
        </authorList>
    </citation>
    <scope>NUCLEOTIDE SEQUENCE</scope>
    <source>
        <strain evidence="9">RS5133</strain>
    </source>
</reference>
<keyword evidence="2" id="KW-0677">Repeat</keyword>
<evidence type="ECO:0000256" key="4">
    <source>
        <dbReference type="ARBA" id="ARBA00023180"/>
    </source>
</evidence>
<comment type="caution">
    <text evidence="9">The sequence shown here is derived from an EMBL/GenBank/DDBJ whole genome shotgun (WGS) entry which is preliminary data.</text>
</comment>
<evidence type="ECO:0000256" key="3">
    <source>
        <dbReference type="ARBA" id="ARBA00023157"/>
    </source>
</evidence>
<dbReference type="Pfam" id="PF25024">
    <property type="entry name" value="EGF_TEN"/>
    <property type="match status" value="1"/>
</dbReference>
<dbReference type="InterPro" id="IPR057629">
    <property type="entry name" value="Teneurin1-4_GBD"/>
</dbReference>
<evidence type="ECO:0000256" key="6">
    <source>
        <dbReference type="SAM" id="MobiDB-lite"/>
    </source>
</evidence>
<dbReference type="Proteomes" id="UP001432322">
    <property type="component" value="Unassembled WGS sequence"/>
</dbReference>
<evidence type="ECO:0000256" key="2">
    <source>
        <dbReference type="ARBA" id="ARBA00022737"/>
    </source>
</evidence>
<dbReference type="FunFam" id="2.10.25.10:FF:000001">
    <property type="entry name" value="Tenascin C"/>
    <property type="match status" value="1"/>
</dbReference>
<dbReference type="PROSITE" id="PS01186">
    <property type="entry name" value="EGF_2"/>
    <property type="match status" value="2"/>
</dbReference>
<keyword evidence="4" id="KW-0325">Glycoprotein</keyword>
<feature type="compositionally biased region" description="Low complexity" evidence="6">
    <location>
        <begin position="249"/>
        <end position="264"/>
    </location>
</feature>
<accession>A0AAV5VJL6</accession>
<feature type="domain" description="EGF-like" evidence="8">
    <location>
        <begin position="537"/>
        <end position="570"/>
    </location>
</feature>
<feature type="domain" description="EGF-like" evidence="8">
    <location>
        <begin position="472"/>
        <end position="504"/>
    </location>
</feature>
<feature type="non-terminal residue" evidence="9">
    <location>
        <position position="1"/>
    </location>
</feature>
<keyword evidence="1 5" id="KW-0245">EGF-like domain</keyword>
<dbReference type="EMBL" id="BTSY01000003">
    <property type="protein sequence ID" value="GMT19586.1"/>
    <property type="molecule type" value="Genomic_DNA"/>
</dbReference>
<name>A0AAV5VJL6_9BILA</name>
<dbReference type="InterPro" id="IPR000742">
    <property type="entry name" value="EGF"/>
</dbReference>
<dbReference type="PANTHER" id="PTHR11219:SF69">
    <property type="entry name" value="TENEURIN-A"/>
    <property type="match status" value="1"/>
</dbReference>
<proteinExistence type="predicted"/>
<feature type="transmembrane region" description="Helical" evidence="7">
    <location>
        <begin position="286"/>
        <end position="307"/>
    </location>
</feature>
<keyword evidence="7" id="KW-0472">Membrane</keyword>
<keyword evidence="10" id="KW-1185">Reference proteome</keyword>
<protein>
    <recommendedName>
        <fullName evidence="8">EGF-like domain-containing protein</fullName>
    </recommendedName>
</protein>
<evidence type="ECO:0000256" key="7">
    <source>
        <dbReference type="SAM" id="Phobius"/>
    </source>
</evidence>
<feature type="non-terminal residue" evidence="9">
    <location>
        <position position="570"/>
    </location>
</feature>
<feature type="disulfide bond" evidence="5">
    <location>
        <begin position="560"/>
        <end position="569"/>
    </location>
</feature>
<keyword evidence="7" id="KW-1133">Transmembrane helix</keyword>
<evidence type="ECO:0000259" key="8">
    <source>
        <dbReference type="PROSITE" id="PS50026"/>
    </source>
</evidence>
<organism evidence="9 10">
    <name type="scientific">Pristionchus fissidentatus</name>
    <dbReference type="NCBI Taxonomy" id="1538716"/>
    <lineage>
        <taxon>Eukaryota</taxon>
        <taxon>Metazoa</taxon>
        <taxon>Ecdysozoa</taxon>
        <taxon>Nematoda</taxon>
        <taxon>Chromadorea</taxon>
        <taxon>Rhabditida</taxon>
        <taxon>Rhabditina</taxon>
        <taxon>Diplogasteromorpha</taxon>
        <taxon>Diplogasteroidea</taxon>
        <taxon>Neodiplogasteridae</taxon>
        <taxon>Pristionchus</taxon>
    </lineage>
</organism>
<dbReference type="GO" id="GO:0008045">
    <property type="term" value="P:motor neuron axon guidance"/>
    <property type="evidence" value="ECO:0007669"/>
    <property type="project" value="TreeGrafter"/>
</dbReference>
<keyword evidence="3 5" id="KW-1015">Disulfide bond</keyword>
<feature type="region of interest" description="Disordered" evidence="6">
    <location>
        <begin position="1"/>
        <end position="33"/>
    </location>
</feature>
<evidence type="ECO:0000256" key="5">
    <source>
        <dbReference type="PROSITE-ProRule" id="PRU00076"/>
    </source>
</evidence>
<evidence type="ECO:0000313" key="9">
    <source>
        <dbReference type="EMBL" id="GMT19586.1"/>
    </source>
</evidence>
<dbReference type="PANTHER" id="PTHR11219">
    <property type="entry name" value="TENEURIN AND N-ACETYLGLUCOSAMINE-1-PHOSPHODIESTER ALPHA-N-ACETYLGLUCOSAMINIDASE"/>
    <property type="match status" value="1"/>
</dbReference>